<feature type="signal peptide" evidence="3">
    <location>
        <begin position="1"/>
        <end position="27"/>
    </location>
</feature>
<feature type="compositionally biased region" description="Low complexity" evidence="1">
    <location>
        <begin position="215"/>
        <end position="225"/>
    </location>
</feature>
<organism evidence="4 5">
    <name type="scientific">Lentinus brumalis</name>
    <dbReference type="NCBI Taxonomy" id="2498619"/>
    <lineage>
        <taxon>Eukaryota</taxon>
        <taxon>Fungi</taxon>
        <taxon>Dikarya</taxon>
        <taxon>Basidiomycota</taxon>
        <taxon>Agaricomycotina</taxon>
        <taxon>Agaricomycetes</taxon>
        <taxon>Polyporales</taxon>
        <taxon>Polyporaceae</taxon>
        <taxon>Lentinus</taxon>
    </lineage>
</organism>
<keyword evidence="2" id="KW-0812">Transmembrane</keyword>
<feature type="compositionally biased region" description="Low complexity" evidence="1">
    <location>
        <begin position="312"/>
        <end position="324"/>
    </location>
</feature>
<evidence type="ECO:0000256" key="3">
    <source>
        <dbReference type="SAM" id="SignalP"/>
    </source>
</evidence>
<accession>A0A371D1W7</accession>
<feature type="chain" id="PRO_5016579913" description="Mid2 domain-containing protein" evidence="3">
    <location>
        <begin position="28"/>
        <end position="438"/>
    </location>
</feature>
<feature type="compositionally biased region" description="Low complexity" evidence="1">
    <location>
        <begin position="192"/>
        <end position="202"/>
    </location>
</feature>
<evidence type="ECO:0000313" key="4">
    <source>
        <dbReference type="EMBL" id="RDX46521.1"/>
    </source>
</evidence>
<dbReference type="AlphaFoldDB" id="A0A371D1W7"/>
<gene>
    <name evidence="4" type="ORF">OH76DRAFT_1485416</name>
</gene>
<name>A0A371D1W7_9APHY</name>
<evidence type="ECO:0000256" key="2">
    <source>
        <dbReference type="SAM" id="Phobius"/>
    </source>
</evidence>
<feature type="compositionally biased region" description="Polar residues" evidence="1">
    <location>
        <begin position="179"/>
        <end position="191"/>
    </location>
</feature>
<evidence type="ECO:0000256" key="1">
    <source>
        <dbReference type="SAM" id="MobiDB-lite"/>
    </source>
</evidence>
<dbReference type="Proteomes" id="UP000256964">
    <property type="component" value="Unassembled WGS sequence"/>
</dbReference>
<dbReference type="CDD" id="cd12087">
    <property type="entry name" value="TM_EGFR-like"/>
    <property type="match status" value="1"/>
</dbReference>
<dbReference type="OrthoDB" id="2757214at2759"/>
<proteinExistence type="predicted"/>
<dbReference type="EMBL" id="KZ857426">
    <property type="protein sequence ID" value="RDX46521.1"/>
    <property type="molecule type" value="Genomic_DNA"/>
</dbReference>
<keyword evidence="2" id="KW-1133">Transmembrane helix</keyword>
<protein>
    <recommendedName>
        <fullName evidence="6">Mid2 domain-containing protein</fullName>
    </recommendedName>
</protein>
<sequence length="438" mass="46786">MVQPAGSSYAFAIAAAAIFLWIPDVYAGNTTCASNQLDWYTSVVGETPCDTYQRLRRICNPDYEVPNFRPDTPGDQCDDQVSACCCNTVAFQLSMLCMNCQYDTVDGDISSGIDAGIGAYSLYKGKCGAGTNNSLPADVQRATCNENIRLDDFLYGGWDDGSWFYIFTKQNASKDHAANNNNTFTHCPNQESSSSSSSSSSSTPTALHAGGGTDGVETTDTSTPTAGKNSSGDTASDKRSSDTGAIVGGCLGAVAGILLLGGLFMFWRARRNRQSRAQLIQSPHTSYSSPMMSSAMPSSSIGAFRTHSLRPSSPSYEGGSSDSGHTTVPWARRMSSYNTDVGTAASMESLRHEDAGLLEIFRSASGRLPPAYRSRGNESYLFGPGLETQDSESQMSSASPGARSVRDIPSPPTGTYMPDDYVRNMPLAPLRRAPTRAY</sequence>
<evidence type="ECO:0008006" key="6">
    <source>
        <dbReference type="Google" id="ProtNLM"/>
    </source>
</evidence>
<feature type="transmembrane region" description="Helical" evidence="2">
    <location>
        <begin position="245"/>
        <end position="267"/>
    </location>
</feature>
<feature type="region of interest" description="Disordered" evidence="1">
    <location>
        <begin position="179"/>
        <end position="241"/>
    </location>
</feature>
<keyword evidence="3" id="KW-0732">Signal</keyword>
<reference evidence="4 5" key="1">
    <citation type="journal article" date="2018" name="Biotechnol. Biofuels">
        <title>Integrative visual omics of the white-rot fungus Polyporus brumalis exposes the biotechnological potential of its oxidative enzymes for delignifying raw plant biomass.</title>
        <authorList>
            <person name="Miyauchi S."/>
            <person name="Rancon A."/>
            <person name="Drula E."/>
            <person name="Hage H."/>
            <person name="Chaduli D."/>
            <person name="Favel A."/>
            <person name="Grisel S."/>
            <person name="Henrissat B."/>
            <person name="Herpoel-Gimbert I."/>
            <person name="Ruiz-Duenas F.J."/>
            <person name="Chevret D."/>
            <person name="Hainaut M."/>
            <person name="Lin J."/>
            <person name="Wang M."/>
            <person name="Pangilinan J."/>
            <person name="Lipzen A."/>
            <person name="Lesage-Meessen L."/>
            <person name="Navarro D."/>
            <person name="Riley R."/>
            <person name="Grigoriev I.V."/>
            <person name="Zhou S."/>
            <person name="Raouche S."/>
            <person name="Rosso M.N."/>
        </authorList>
    </citation>
    <scope>NUCLEOTIDE SEQUENCE [LARGE SCALE GENOMIC DNA]</scope>
    <source>
        <strain evidence="4 5">BRFM 1820</strain>
    </source>
</reference>
<feature type="region of interest" description="Disordered" evidence="1">
    <location>
        <begin position="304"/>
        <end position="327"/>
    </location>
</feature>
<keyword evidence="2" id="KW-0472">Membrane</keyword>
<dbReference type="STRING" id="139420.A0A371D1W7"/>
<feature type="region of interest" description="Disordered" evidence="1">
    <location>
        <begin position="379"/>
        <end position="422"/>
    </location>
</feature>
<keyword evidence="5" id="KW-1185">Reference proteome</keyword>
<evidence type="ECO:0000313" key="5">
    <source>
        <dbReference type="Proteomes" id="UP000256964"/>
    </source>
</evidence>